<reference evidence="6 7" key="1">
    <citation type="submission" date="2019-09" db="EMBL/GenBank/DDBJ databases">
        <title>In-depth cultivation of the pig gut microbiome towards novel bacterial diversity and tailored functional studies.</title>
        <authorList>
            <person name="Wylensek D."/>
            <person name="Hitch T.C.A."/>
            <person name="Clavel T."/>
        </authorList>
    </citation>
    <scope>NUCLEOTIDE SEQUENCE [LARGE SCALE GENOMIC DNA]</scope>
    <source>
        <strain evidence="6 7">PG-178-WT-4</strain>
    </source>
</reference>
<gene>
    <name evidence="6" type="ORF">FYJ44_09115</name>
</gene>
<dbReference type="Pfam" id="PF00196">
    <property type="entry name" value="GerE"/>
    <property type="match status" value="1"/>
</dbReference>
<dbReference type="InterPro" id="IPR036388">
    <property type="entry name" value="WH-like_DNA-bd_sf"/>
</dbReference>
<keyword evidence="1" id="KW-0805">Transcription regulation</keyword>
<feature type="transmembrane region" description="Helical" evidence="4">
    <location>
        <begin position="21"/>
        <end position="43"/>
    </location>
</feature>
<keyword evidence="4" id="KW-0472">Membrane</keyword>
<name>A0A6L5XLQ6_9BACT</name>
<feature type="transmembrane region" description="Helical" evidence="4">
    <location>
        <begin position="374"/>
        <end position="394"/>
    </location>
</feature>
<dbReference type="InterPro" id="IPR016032">
    <property type="entry name" value="Sig_transdc_resp-reg_C-effctor"/>
</dbReference>
<feature type="domain" description="HTH luxR-type" evidence="5">
    <location>
        <begin position="463"/>
        <end position="528"/>
    </location>
</feature>
<evidence type="ECO:0000256" key="2">
    <source>
        <dbReference type="ARBA" id="ARBA00023125"/>
    </source>
</evidence>
<evidence type="ECO:0000313" key="6">
    <source>
        <dbReference type="EMBL" id="MSS28190.1"/>
    </source>
</evidence>
<keyword evidence="2" id="KW-0238">DNA-binding</keyword>
<comment type="caution">
    <text evidence="6">The sequence shown here is derived from an EMBL/GenBank/DDBJ whole genome shotgun (WGS) entry which is preliminary data.</text>
</comment>
<keyword evidence="3" id="KW-0804">Transcription</keyword>
<evidence type="ECO:0000256" key="1">
    <source>
        <dbReference type="ARBA" id="ARBA00023015"/>
    </source>
</evidence>
<proteinExistence type="predicted"/>
<dbReference type="SMART" id="SM00421">
    <property type="entry name" value="HTH_LUXR"/>
    <property type="match status" value="1"/>
</dbReference>
<dbReference type="PANTHER" id="PTHR44688">
    <property type="entry name" value="DNA-BINDING TRANSCRIPTIONAL ACTIVATOR DEVR_DOSR"/>
    <property type="match status" value="1"/>
</dbReference>
<dbReference type="PRINTS" id="PR00038">
    <property type="entry name" value="HTHLUXR"/>
</dbReference>
<sequence>MRFLPFTLFFREGKRPLRMHLNVYFLSFVLLLLVILMTLLYIFDFLPASQKTIGEDMKEYLTIYERNISLHMGNIVAASQRMADDLTCTVESTLAKNKSVFENVSDNASLIGKLEYESTPLLIRSLRESRSTGAFIIFEATLNSALSKTATSRCGVYLKINTPVNFNTVQAPIVWLRGMPQVASQYRFAIHNNWDMEFDTSSISCWNELLQEAKQSPKNSYFFTKAHYLRGTWEKVLLICIPLLGKDGKVYGVCGLEISSLLFKLAHAHLSPSLTGLTGVLALRQQNSDGVATLDTGAGFQDGPALAVPEDFSIYKVTVEKYYNRYSDGNLVFVGREKPLRLAPIPLLGEKSSWVAAVLLPQRQERNMLMHRHILVASFLMIFLAVAVLLAMFLSRCYAAPVLQGIYNARKKEEAGCTTQIRELDDLIAFMKAREQKLICQLGENASEEQNSEQVELSAYRMFINQIETLTKAERIVFDLYIAGLNSHEIANKLNLSINTIRTHNRNIYAKLNVTSYKEMMVYVQMMTGKQKN</sequence>
<dbReference type="InterPro" id="IPR000792">
    <property type="entry name" value="Tscrpt_reg_LuxR_C"/>
</dbReference>
<dbReference type="PANTHER" id="PTHR44688:SF16">
    <property type="entry name" value="DNA-BINDING TRANSCRIPTIONAL ACTIVATOR DEVR_DOSR"/>
    <property type="match status" value="1"/>
</dbReference>
<dbReference type="PROSITE" id="PS00622">
    <property type="entry name" value="HTH_LUXR_1"/>
    <property type="match status" value="1"/>
</dbReference>
<dbReference type="AlphaFoldDB" id="A0A6L5XLQ6"/>
<dbReference type="GO" id="GO:0003677">
    <property type="term" value="F:DNA binding"/>
    <property type="evidence" value="ECO:0007669"/>
    <property type="project" value="UniProtKB-KW"/>
</dbReference>
<accession>A0A6L5XLQ6</accession>
<keyword evidence="4" id="KW-0812">Transmembrane</keyword>
<dbReference type="SUPFAM" id="SSF46894">
    <property type="entry name" value="C-terminal effector domain of the bipartite response regulators"/>
    <property type="match status" value="1"/>
</dbReference>
<dbReference type="Gene3D" id="1.10.10.10">
    <property type="entry name" value="Winged helix-like DNA-binding domain superfamily/Winged helix DNA-binding domain"/>
    <property type="match status" value="1"/>
</dbReference>
<protein>
    <submittedName>
        <fullName evidence="6">LuxR family transcriptional regulator</fullName>
    </submittedName>
</protein>
<dbReference type="RefSeq" id="WP_195840998.1">
    <property type="nucleotide sequence ID" value="NZ_VUMH01000008.1"/>
</dbReference>
<dbReference type="EMBL" id="VUMH01000008">
    <property type="protein sequence ID" value="MSS28190.1"/>
    <property type="molecule type" value="Genomic_DNA"/>
</dbReference>
<dbReference type="Proteomes" id="UP000477488">
    <property type="component" value="Unassembled WGS sequence"/>
</dbReference>
<evidence type="ECO:0000256" key="4">
    <source>
        <dbReference type="SAM" id="Phobius"/>
    </source>
</evidence>
<evidence type="ECO:0000259" key="5">
    <source>
        <dbReference type="PROSITE" id="PS50043"/>
    </source>
</evidence>
<evidence type="ECO:0000313" key="7">
    <source>
        <dbReference type="Proteomes" id="UP000477488"/>
    </source>
</evidence>
<dbReference type="CDD" id="cd06170">
    <property type="entry name" value="LuxR_C_like"/>
    <property type="match status" value="1"/>
</dbReference>
<organism evidence="6 7">
    <name type="scientific">Desulfovibrio porci</name>
    <dbReference type="NCBI Taxonomy" id="2605782"/>
    <lineage>
        <taxon>Bacteria</taxon>
        <taxon>Pseudomonadati</taxon>
        <taxon>Thermodesulfobacteriota</taxon>
        <taxon>Desulfovibrionia</taxon>
        <taxon>Desulfovibrionales</taxon>
        <taxon>Desulfovibrionaceae</taxon>
        <taxon>Desulfovibrio</taxon>
    </lineage>
</organism>
<evidence type="ECO:0000256" key="3">
    <source>
        <dbReference type="ARBA" id="ARBA00023163"/>
    </source>
</evidence>
<keyword evidence="4" id="KW-1133">Transmembrane helix</keyword>
<dbReference type="GO" id="GO:0006355">
    <property type="term" value="P:regulation of DNA-templated transcription"/>
    <property type="evidence" value="ECO:0007669"/>
    <property type="project" value="InterPro"/>
</dbReference>
<keyword evidence="7" id="KW-1185">Reference proteome</keyword>
<dbReference type="PROSITE" id="PS50043">
    <property type="entry name" value="HTH_LUXR_2"/>
    <property type="match status" value="1"/>
</dbReference>